<dbReference type="RefSeq" id="WP_310053496.1">
    <property type="nucleotide sequence ID" value="NZ_JAVDVW010000001.1"/>
</dbReference>
<dbReference type="InterPro" id="IPR004360">
    <property type="entry name" value="Glyas_Fos-R_dOase_dom"/>
</dbReference>
<dbReference type="InterPro" id="IPR037523">
    <property type="entry name" value="VOC_core"/>
</dbReference>
<accession>A0ABU1VPU7</accession>
<comment type="caution">
    <text evidence="2">The sequence shown here is derived from an EMBL/GenBank/DDBJ whole genome shotgun (WGS) entry which is preliminary data.</text>
</comment>
<dbReference type="EMBL" id="JAVDVW010000001">
    <property type="protein sequence ID" value="MDR7099293.1"/>
    <property type="molecule type" value="Genomic_DNA"/>
</dbReference>
<dbReference type="SUPFAM" id="SSF54593">
    <property type="entry name" value="Glyoxalase/Bleomycin resistance protein/Dihydroxybiphenyl dioxygenase"/>
    <property type="match status" value="1"/>
</dbReference>
<evidence type="ECO:0000313" key="2">
    <source>
        <dbReference type="EMBL" id="MDR7099293.1"/>
    </source>
</evidence>
<evidence type="ECO:0000313" key="3">
    <source>
        <dbReference type="Proteomes" id="UP001267878"/>
    </source>
</evidence>
<dbReference type="PROSITE" id="PS51819">
    <property type="entry name" value="VOC"/>
    <property type="match status" value="1"/>
</dbReference>
<keyword evidence="2" id="KW-0456">Lyase</keyword>
<keyword evidence="3" id="KW-1185">Reference proteome</keyword>
<dbReference type="Gene3D" id="3.10.180.10">
    <property type="entry name" value="2,3-Dihydroxybiphenyl 1,2-Dioxygenase, domain 1"/>
    <property type="match status" value="1"/>
</dbReference>
<gene>
    <name evidence="2" type="ORF">J2X04_001640</name>
</gene>
<protein>
    <submittedName>
        <fullName evidence="2">Enzyme related to lactoylglutathione lyase</fullName>
    </submittedName>
</protein>
<dbReference type="Proteomes" id="UP001267878">
    <property type="component" value="Unassembled WGS sequence"/>
</dbReference>
<evidence type="ECO:0000259" key="1">
    <source>
        <dbReference type="PROSITE" id="PS51819"/>
    </source>
</evidence>
<dbReference type="Pfam" id="PF00903">
    <property type="entry name" value="Glyoxalase"/>
    <property type="match status" value="1"/>
</dbReference>
<reference evidence="2 3" key="1">
    <citation type="submission" date="2023-07" db="EMBL/GenBank/DDBJ databases">
        <title>Sorghum-associated microbial communities from plants grown in Nebraska, USA.</title>
        <authorList>
            <person name="Schachtman D."/>
        </authorList>
    </citation>
    <scope>NUCLEOTIDE SEQUENCE [LARGE SCALE GENOMIC DNA]</scope>
    <source>
        <strain evidence="2 3">BE187</strain>
    </source>
</reference>
<dbReference type="GO" id="GO:0016829">
    <property type="term" value="F:lyase activity"/>
    <property type="evidence" value="ECO:0007669"/>
    <property type="project" value="UniProtKB-KW"/>
</dbReference>
<organism evidence="2 3">
    <name type="scientific">Agrilutibacter niabensis</name>
    <dbReference type="NCBI Taxonomy" id="380628"/>
    <lineage>
        <taxon>Bacteria</taxon>
        <taxon>Pseudomonadati</taxon>
        <taxon>Pseudomonadota</taxon>
        <taxon>Gammaproteobacteria</taxon>
        <taxon>Lysobacterales</taxon>
        <taxon>Lysobacteraceae</taxon>
        <taxon>Agrilutibacter</taxon>
    </lineage>
</organism>
<proteinExistence type="predicted"/>
<feature type="domain" description="VOC" evidence="1">
    <location>
        <begin position="7"/>
        <end position="122"/>
    </location>
</feature>
<sequence>MNLADAKIAQLLIPISDFDAGVAFYRDTLGIPFLFAAPPQMAFFNCGEVRLLVGVMPPGQEAQRGSAIYFQIQDIHSVFSSLKQAGVSFKSEPHMVNRTPRSELWLAEFTDPDGNQLALMSEVVQSGA</sequence>
<name>A0ABU1VPU7_9GAMM</name>
<dbReference type="InterPro" id="IPR029068">
    <property type="entry name" value="Glyas_Bleomycin-R_OHBP_Dase"/>
</dbReference>